<dbReference type="Gene3D" id="1.10.8.80">
    <property type="entry name" value="Magnesium chelatase subunit I, C-Terminal domain"/>
    <property type="match status" value="1"/>
</dbReference>
<dbReference type="InterPro" id="IPR041628">
    <property type="entry name" value="ChlI/MoxR_AAA_lid"/>
</dbReference>
<dbReference type="EMBL" id="MGDI01000042">
    <property type="protein sequence ID" value="OGL51468.1"/>
    <property type="molecule type" value="Genomic_DNA"/>
</dbReference>
<comment type="caution">
    <text evidence="6">The sequence shown here is derived from an EMBL/GenBank/DDBJ whole genome shotgun (WGS) entry which is preliminary data.</text>
</comment>
<dbReference type="Gene3D" id="3.40.50.300">
    <property type="entry name" value="P-loop containing nucleotide triphosphate hydrolases"/>
    <property type="match status" value="1"/>
</dbReference>
<protein>
    <recommendedName>
        <fullName evidence="4">Mg-protoporphyrin IX chelatase</fullName>
    </recommendedName>
</protein>
<name>A0A1F7SDY8_9BACT</name>
<dbReference type="GO" id="GO:0005524">
    <property type="term" value="F:ATP binding"/>
    <property type="evidence" value="ECO:0007669"/>
    <property type="project" value="UniProtKB-KW"/>
</dbReference>
<proteinExistence type="inferred from homology"/>
<dbReference type="InterPro" id="IPR045006">
    <property type="entry name" value="CHLI-like"/>
</dbReference>
<evidence type="ECO:0000256" key="1">
    <source>
        <dbReference type="ARBA" id="ARBA00005799"/>
    </source>
</evidence>
<dbReference type="InterPro" id="IPR000523">
    <property type="entry name" value="Mg_chelatse_chII-like_cat_dom"/>
</dbReference>
<dbReference type="InterPro" id="IPR027417">
    <property type="entry name" value="P-loop_NTPase"/>
</dbReference>
<dbReference type="PANTHER" id="PTHR32039:SF9">
    <property type="entry name" value="MAGNESIUM-CHELATASE SUBUNIT CHLI-2, CHLOROPLASTIC"/>
    <property type="match status" value="1"/>
</dbReference>
<keyword evidence="3" id="KW-0067">ATP-binding</keyword>
<keyword evidence="2" id="KW-0547">Nucleotide-binding</keyword>
<dbReference type="AlphaFoldDB" id="A0A1F7SDY8"/>
<organism evidence="6 7">
    <name type="scientific">Candidatus Schekmanbacteria bacterium RIFCSPLOWO2_12_FULL_38_15</name>
    <dbReference type="NCBI Taxonomy" id="1817883"/>
    <lineage>
        <taxon>Bacteria</taxon>
        <taxon>Candidatus Schekmaniibacteriota</taxon>
    </lineage>
</organism>
<evidence type="ECO:0000313" key="7">
    <source>
        <dbReference type="Proteomes" id="UP000178082"/>
    </source>
</evidence>
<dbReference type="STRING" id="1817883.A3G31_06215"/>
<dbReference type="InterPro" id="IPR003593">
    <property type="entry name" value="AAA+_ATPase"/>
</dbReference>
<evidence type="ECO:0000256" key="3">
    <source>
        <dbReference type="ARBA" id="ARBA00022840"/>
    </source>
</evidence>
<evidence type="ECO:0000256" key="2">
    <source>
        <dbReference type="ARBA" id="ARBA00022741"/>
    </source>
</evidence>
<dbReference type="SMART" id="SM00382">
    <property type="entry name" value="AAA"/>
    <property type="match status" value="1"/>
</dbReference>
<evidence type="ECO:0000313" key="6">
    <source>
        <dbReference type="EMBL" id="OGL51468.1"/>
    </source>
</evidence>
<sequence length="362" mass="40521">MKLALILNAINPQIGGVLVRGERGSGKTVAVRGLADVLPEIEVVKNCKFRCDARDISKMCSICRSKFEKGEKLPSVMQKMHIAELPVGATEDRVVGTLNIERAIKEGVKALDVGILAEANRGILYIDNINLLDDHVMDVLLDSAAMGVNIVEREGVSVSHPASFMLVGTMNPDEGELRPQLHDRMAFHVAVKGVHDLNSRLQIVKHIQEFEKDPILFKEKYEIANRDITKRIIHAKELLPKVNMDKHFLRIIARMCIELDVDGHRPDIIITRGSKAKAAYDSRTEVNEDDIRLASEMTLGFRMRRTPFENAALGVEKFKQVMEYAKEMEEKSAAEKKKGKLIKLEKVKAKATKKKAKVQGAK</sequence>
<dbReference type="Pfam" id="PF01078">
    <property type="entry name" value="Mg_chelatase"/>
    <property type="match status" value="1"/>
</dbReference>
<accession>A0A1F7SDY8</accession>
<dbReference type="PANTHER" id="PTHR32039">
    <property type="entry name" value="MAGNESIUM-CHELATASE SUBUNIT CHLI"/>
    <property type="match status" value="1"/>
</dbReference>
<gene>
    <name evidence="6" type="ORF">A3G31_06215</name>
</gene>
<dbReference type="Proteomes" id="UP000178082">
    <property type="component" value="Unassembled WGS sequence"/>
</dbReference>
<evidence type="ECO:0000259" key="5">
    <source>
        <dbReference type="SMART" id="SM00382"/>
    </source>
</evidence>
<reference evidence="6 7" key="1">
    <citation type="journal article" date="2016" name="Nat. Commun.">
        <title>Thousands of microbial genomes shed light on interconnected biogeochemical processes in an aquifer system.</title>
        <authorList>
            <person name="Anantharaman K."/>
            <person name="Brown C.T."/>
            <person name="Hug L.A."/>
            <person name="Sharon I."/>
            <person name="Castelle C.J."/>
            <person name="Probst A.J."/>
            <person name="Thomas B.C."/>
            <person name="Singh A."/>
            <person name="Wilkins M.J."/>
            <person name="Karaoz U."/>
            <person name="Brodie E.L."/>
            <person name="Williams K.H."/>
            <person name="Hubbard S.S."/>
            <person name="Banfield J.F."/>
        </authorList>
    </citation>
    <scope>NUCLEOTIDE SEQUENCE [LARGE SCALE GENOMIC DNA]</scope>
</reference>
<dbReference type="SUPFAM" id="SSF52540">
    <property type="entry name" value="P-loop containing nucleoside triphosphate hydrolases"/>
    <property type="match status" value="1"/>
</dbReference>
<feature type="domain" description="AAA+ ATPase" evidence="5">
    <location>
        <begin position="13"/>
        <end position="195"/>
    </location>
</feature>
<comment type="similarity">
    <text evidence="1">Belongs to the Mg-chelatase subunits D/I family.</text>
</comment>
<dbReference type="Pfam" id="PF17863">
    <property type="entry name" value="AAA_lid_2"/>
    <property type="match status" value="1"/>
</dbReference>
<evidence type="ECO:0000256" key="4">
    <source>
        <dbReference type="ARBA" id="ARBA00030759"/>
    </source>
</evidence>